<organism evidence="2 3">
    <name type="scientific">Rubroshorea leprosula</name>
    <dbReference type="NCBI Taxonomy" id="152421"/>
    <lineage>
        <taxon>Eukaryota</taxon>
        <taxon>Viridiplantae</taxon>
        <taxon>Streptophyta</taxon>
        <taxon>Embryophyta</taxon>
        <taxon>Tracheophyta</taxon>
        <taxon>Spermatophyta</taxon>
        <taxon>Magnoliopsida</taxon>
        <taxon>eudicotyledons</taxon>
        <taxon>Gunneridae</taxon>
        <taxon>Pentapetalae</taxon>
        <taxon>rosids</taxon>
        <taxon>malvids</taxon>
        <taxon>Malvales</taxon>
        <taxon>Dipterocarpaceae</taxon>
        <taxon>Rubroshorea</taxon>
    </lineage>
</organism>
<dbReference type="Proteomes" id="UP001054252">
    <property type="component" value="Unassembled WGS sequence"/>
</dbReference>
<dbReference type="EMBL" id="BPVZ01000033">
    <property type="protein sequence ID" value="GKV10981.1"/>
    <property type="molecule type" value="Genomic_DNA"/>
</dbReference>
<dbReference type="AlphaFoldDB" id="A0AAV5JES6"/>
<protein>
    <submittedName>
        <fullName evidence="2">Uncharacterized protein</fullName>
    </submittedName>
</protein>
<sequence>MVETRPQANDVGSDFAATSKTLAKKKAPTKRKASSLVSPKTDKAPQKVPRKGGVKWAAYKPPTARRLAIAPSSFLFEASFALETRLQTLVSEIIHDPTTKVVVDRSPRQEGSDSFPLEIQKSPPKAKSSHFSLWLANKNFKIVNLNEVIDLFLEVKKATPSRSPIPFQASF</sequence>
<reference evidence="2 3" key="1">
    <citation type="journal article" date="2021" name="Commun. Biol.">
        <title>The genome of Shorea leprosula (Dipterocarpaceae) highlights the ecological relevance of drought in aseasonal tropical rainforests.</title>
        <authorList>
            <person name="Ng K.K.S."/>
            <person name="Kobayashi M.J."/>
            <person name="Fawcett J.A."/>
            <person name="Hatakeyama M."/>
            <person name="Paape T."/>
            <person name="Ng C.H."/>
            <person name="Ang C.C."/>
            <person name="Tnah L.H."/>
            <person name="Lee C.T."/>
            <person name="Nishiyama T."/>
            <person name="Sese J."/>
            <person name="O'Brien M.J."/>
            <person name="Copetti D."/>
            <person name="Mohd Noor M.I."/>
            <person name="Ong R.C."/>
            <person name="Putra M."/>
            <person name="Sireger I.Z."/>
            <person name="Indrioko S."/>
            <person name="Kosugi Y."/>
            <person name="Izuno A."/>
            <person name="Isagi Y."/>
            <person name="Lee S.L."/>
            <person name="Shimizu K.K."/>
        </authorList>
    </citation>
    <scope>NUCLEOTIDE SEQUENCE [LARGE SCALE GENOMIC DNA]</scope>
    <source>
        <strain evidence="2">214</strain>
    </source>
</reference>
<accession>A0AAV5JES6</accession>
<gene>
    <name evidence="2" type="ORF">SLEP1_g22274</name>
</gene>
<feature type="compositionally biased region" description="Basic residues" evidence="1">
    <location>
        <begin position="22"/>
        <end position="33"/>
    </location>
</feature>
<proteinExistence type="predicted"/>
<evidence type="ECO:0000313" key="3">
    <source>
        <dbReference type="Proteomes" id="UP001054252"/>
    </source>
</evidence>
<feature type="region of interest" description="Disordered" evidence="1">
    <location>
        <begin position="1"/>
        <end position="52"/>
    </location>
</feature>
<name>A0AAV5JES6_9ROSI</name>
<evidence type="ECO:0000256" key="1">
    <source>
        <dbReference type="SAM" id="MobiDB-lite"/>
    </source>
</evidence>
<comment type="caution">
    <text evidence="2">The sequence shown here is derived from an EMBL/GenBank/DDBJ whole genome shotgun (WGS) entry which is preliminary data.</text>
</comment>
<keyword evidence="3" id="KW-1185">Reference proteome</keyword>
<feature type="region of interest" description="Disordered" evidence="1">
    <location>
        <begin position="104"/>
        <end position="123"/>
    </location>
</feature>
<evidence type="ECO:0000313" key="2">
    <source>
        <dbReference type="EMBL" id="GKV10981.1"/>
    </source>
</evidence>